<evidence type="ECO:0000313" key="2">
    <source>
        <dbReference type="EMBL" id="MFC3453986.1"/>
    </source>
</evidence>
<keyword evidence="1" id="KW-1133">Transmembrane helix</keyword>
<name>A0ABV7P4G6_9PSEU</name>
<dbReference type="EMBL" id="JBHRWK010000059">
    <property type="protein sequence ID" value="MFC3453986.1"/>
    <property type="molecule type" value="Genomic_DNA"/>
</dbReference>
<evidence type="ECO:0000256" key="1">
    <source>
        <dbReference type="SAM" id="Phobius"/>
    </source>
</evidence>
<keyword evidence="1" id="KW-0472">Membrane</keyword>
<comment type="caution">
    <text evidence="2">The sequence shown here is derived from an EMBL/GenBank/DDBJ whole genome shotgun (WGS) entry which is preliminary data.</text>
</comment>
<dbReference type="Proteomes" id="UP001595645">
    <property type="component" value="Unassembled WGS sequence"/>
</dbReference>
<keyword evidence="3" id="KW-1185">Reference proteome</keyword>
<protein>
    <recommendedName>
        <fullName evidence="4">Serine/threonine protein kinase</fullName>
    </recommendedName>
</protein>
<organism evidence="2 3">
    <name type="scientific">Amycolatopsis speibonae</name>
    <dbReference type="NCBI Taxonomy" id="1450224"/>
    <lineage>
        <taxon>Bacteria</taxon>
        <taxon>Bacillati</taxon>
        <taxon>Actinomycetota</taxon>
        <taxon>Actinomycetes</taxon>
        <taxon>Pseudonocardiales</taxon>
        <taxon>Pseudonocardiaceae</taxon>
        <taxon>Amycolatopsis</taxon>
    </lineage>
</organism>
<evidence type="ECO:0000313" key="3">
    <source>
        <dbReference type="Proteomes" id="UP001595645"/>
    </source>
</evidence>
<proteinExistence type="predicted"/>
<gene>
    <name evidence="2" type="ORF">ACFOSH_31505</name>
</gene>
<accession>A0ABV7P4G6</accession>
<feature type="transmembrane region" description="Helical" evidence="1">
    <location>
        <begin position="7"/>
        <end position="28"/>
    </location>
</feature>
<sequence>MPTRTRTLMIAAAVVIAAAGITAGWFIAGRNDPQPPAPVASGSTVSTFTMRGAFTLFVAGAKLAEGTPCKGTGMYDDMQEGTAVKVFNDAGGLLATGSLRRGVFVAPQGATACKFEFSVAGVPEGPLKYGVAIGGHGAKPVTSELARSWVFFSDGP</sequence>
<reference evidence="3" key="1">
    <citation type="journal article" date="2019" name="Int. J. Syst. Evol. Microbiol.">
        <title>The Global Catalogue of Microorganisms (GCM) 10K type strain sequencing project: providing services to taxonomists for standard genome sequencing and annotation.</title>
        <authorList>
            <consortium name="The Broad Institute Genomics Platform"/>
            <consortium name="The Broad Institute Genome Sequencing Center for Infectious Disease"/>
            <person name="Wu L."/>
            <person name="Ma J."/>
        </authorList>
    </citation>
    <scope>NUCLEOTIDE SEQUENCE [LARGE SCALE GENOMIC DNA]</scope>
    <source>
        <strain evidence="3">CGMCC 4.7676</strain>
    </source>
</reference>
<dbReference type="RefSeq" id="WP_378243096.1">
    <property type="nucleotide sequence ID" value="NZ_JBHRWK010000059.1"/>
</dbReference>
<keyword evidence="1" id="KW-0812">Transmembrane</keyword>
<evidence type="ECO:0008006" key="4">
    <source>
        <dbReference type="Google" id="ProtNLM"/>
    </source>
</evidence>